<dbReference type="AlphaFoldDB" id="A0A556VVD2"/>
<proteinExistence type="predicted"/>
<dbReference type="EMBL" id="VCAZ01000301">
    <property type="protein sequence ID" value="TTW24233.1"/>
    <property type="molecule type" value="Genomic_DNA"/>
</dbReference>
<evidence type="ECO:0000313" key="2">
    <source>
        <dbReference type="EMBL" id="TTW24233.1"/>
    </source>
</evidence>
<dbReference type="Proteomes" id="UP000319801">
    <property type="component" value="Unassembled WGS sequence"/>
</dbReference>
<gene>
    <name evidence="2" type="ORF">Baya_16420</name>
</gene>
<protein>
    <submittedName>
        <fullName evidence="2">Uncharacterized protein</fullName>
    </submittedName>
</protein>
<accession>A0A556VVD2</accession>
<keyword evidence="3" id="KW-1185">Reference proteome</keyword>
<evidence type="ECO:0000256" key="1">
    <source>
        <dbReference type="SAM" id="MobiDB-lite"/>
    </source>
</evidence>
<evidence type="ECO:0000313" key="3">
    <source>
        <dbReference type="Proteomes" id="UP000319801"/>
    </source>
</evidence>
<organism evidence="2 3">
    <name type="scientific">Bagarius yarrelli</name>
    <name type="common">Goonch</name>
    <name type="synonym">Bagrus yarrelli</name>
    <dbReference type="NCBI Taxonomy" id="175774"/>
    <lineage>
        <taxon>Eukaryota</taxon>
        <taxon>Metazoa</taxon>
        <taxon>Chordata</taxon>
        <taxon>Craniata</taxon>
        <taxon>Vertebrata</taxon>
        <taxon>Euteleostomi</taxon>
        <taxon>Actinopterygii</taxon>
        <taxon>Neopterygii</taxon>
        <taxon>Teleostei</taxon>
        <taxon>Ostariophysi</taxon>
        <taxon>Siluriformes</taxon>
        <taxon>Sisoridae</taxon>
        <taxon>Sisorinae</taxon>
        <taxon>Bagarius</taxon>
    </lineage>
</organism>
<name>A0A556VVD2_BAGYA</name>
<feature type="region of interest" description="Disordered" evidence="1">
    <location>
        <begin position="49"/>
        <end position="78"/>
    </location>
</feature>
<feature type="compositionally biased region" description="Polar residues" evidence="1">
    <location>
        <begin position="49"/>
        <end position="58"/>
    </location>
</feature>
<sequence>MGNAPKAPGLEHLTGELEKAWCYRIGSGGRAVGECWSVSSATVQITDSSVDINSNRSPLQLPPDNVRDKEKVRQRQKRRQGLKYGWELISNSGSLQSSCSYPVWHDEEQHPMALRFPEIHNSVADLKGNTQLQHKAECSIVRAANQL</sequence>
<reference evidence="2 3" key="1">
    <citation type="journal article" date="2019" name="Genome Biol. Evol.">
        <title>Whole-Genome Sequencing of the Giant Devil Catfish, Bagarius yarrelli.</title>
        <authorList>
            <person name="Jiang W."/>
            <person name="Lv Y."/>
            <person name="Cheng L."/>
            <person name="Yang K."/>
            <person name="Chao B."/>
            <person name="Wang X."/>
            <person name="Li Y."/>
            <person name="Pan X."/>
            <person name="You X."/>
            <person name="Zhang Y."/>
            <person name="Yang J."/>
            <person name="Li J."/>
            <person name="Zhang X."/>
            <person name="Liu S."/>
            <person name="Sun C."/>
            <person name="Yang J."/>
            <person name="Shi Q."/>
        </authorList>
    </citation>
    <scope>NUCLEOTIDE SEQUENCE [LARGE SCALE GENOMIC DNA]</scope>
    <source>
        <strain evidence="2">JWS20170419001</strain>
        <tissue evidence="2">Muscle</tissue>
    </source>
</reference>
<comment type="caution">
    <text evidence="2">The sequence shown here is derived from an EMBL/GenBank/DDBJ whole genome shotgun (WGS) entry which is preliminary data.</text>
</comment>